<gene>
    <name evidence="3" type="ordered locus">Strop_1800</name>
</gene>
<organism evidence="3 4">
    <name type="scientific">Salinispora tropica (strain ATCC BAA-916 / DSM 44818 / JCM 13857 / NBRC 105044 / CNB-440)</name>
    <dbReference type="NCBI Taxonomy" id="369723"/>
    <lineage>
        <taxon>Bacteria</taxon>
        <taxon>Bacillati</taxon>
        <taxon>Actinomycetota</taxon>
        <taxon>Actinomycetes</taxon>
        <taxon>Micromonosporales</taxon>
        <taxon>Micromonosporaceae</taxon>
        <taxon>Salinispora</taxon>
    </lineage>
</organism>
<name>A4X5W3_SALTO</name>
<dbReference type="Proteomes" id="UP000000235">
    <property type="component" value="Chromosome"/>
</dbReference>
<reference evidence="4" key="1">
    <citation type="journal article" date="2007" name="Proc. Natl. Acad. Sci. U.S.A.">
        <title>Genome sequencing reveals complex secondary metabolome in the marine actinomycete Salinispora tropica.</title>
        <authorList>
            <person name="Udwary D.W."/>
            <person name="Zeigler L."/>
            <person name="Asolkar R.N."/>
            <person name="Singan V."/>
            <person name="Lapidus A."/>
            <person name="Fenical W."/>
            <person name="Jensen P.R."/>
            <person name="Moore B.S."/>
        </authorList>
    </citation>
    <scope>NUCLEOTIDE SEQUENCE [LARGE SCALE GENOMIC DNA]</scope>
    <source>
        <strain evidence="4">ATCC BAA-916 / DSM 44818 / CNB-440</strain>
    </source>
</reference>
<dbReference type="PANTHER" id="PTHR43798">
    <property type="entry name" value="MONOACYLGLYCEROL LIPASE"/>
    <property type="match status" value="1"/>
</dbReference>
<evidence type="ECO:0000313" key="3">
    <source>
        <dbReference type="EMBL" id="ABP54263.1"/>
    </source>
</evidence>
<feature type="chain" id="PRO_5039228772" evidence="1">
    <location>
        <begin position="45"/>
        <end position="351"/>
    </location>
</feature>
<dbReference type="InterPro" id="IPR000639">
    <property type="entry name" value="Epox_hydrolase-like"/>
</dbReference>
<dbReference type="PRINTS" id="PR00412">
    <property type="entry name" value="EPOXHYDRLASE"/>
</dbReference>
<dbReference type="Pfam" id="PF00561">
    <property type="entry name" value="Abhydrolase_1"/>
    <property type="match status" value="1"/>
</dbReference>
<evidence type="ECO:0000256" key="1">
    <source>
        <dbReference type="SAM" id="SignalP"/>
    </source>
</evidence>
<keyword evidence="1" id="KW-0732">Signal</keyword>
<protein>
    <submittedName>
        <fullName evidence="3">Alpha/beta hydrolase fold</fullName>
    </submittedName>
</protein>
<feature type="domain" description="AB hydrolase-1" evidence="2">
    <location>
        <begin position="87"/>
        <end position="323"/>
    </location>
</feature>
<keyword evidence="4" id="KW-1185">Reference proteome</keyword>
<dbReference type="HOGENOM" id="CLU_020336_7_1_11"/>
<dbReference type="InterPro" id="IPR029058">
    <property type="entry name" value="AB_hydrolase_fold"/>
</dbReference>
<dbReference type="InterPro" id="IPR050266">
    <property type="entry name" value="AB_hydrolase_sf"/>
</dbReference>
<dbReference type="STRING" id="369723.Strop_1800"/>
<feature type="signal peptide" evidence="1">
    <location>
        <begin position="1"/>
        <end position="44"/>
    </location>
</feature>
<dbReference type="InterPro" id="IPR000073">
    <property type="entry name" value="AB_hydrolase_1"/>
</dbReference>
<dbReference type="GO" id="GO:0016020">
    <property type="term" value="C:membrane"/>
    <property type="evidence" value="ECO:0007669"/>
    <property type="project" value="TreeGrafter"/>
</dbReference>
<accession>A4X5W3</accession>
<sequence>MSMHVRALRAVAGLVSYRPRGRARRAAASAAVTAGLLVSMGASATAVVSAAEAEPAVTTVSGGADRRGDVPVDGGTLRYTMTGSGSPLVLLHGWPQTSWSWQPVIPALAGQHTVITLDLPGLGGSDPTTAGYDKATTARLVRQAVNNLGYTQVALLGHDLGAMVAFNYARDYPTEVTRIGVVESPLPGFGLEDLYGISWHFLFNASPAPIPETIMDNDDVSTYLGMLFEKAQRPELIPQNVYFRAYGNPDKRSAGYEYYRAFVTDAADYQEHAESKRLEIPVMAMGAEHVFGSLVAESFQQVADDVRTVLAPDSGHWIPEENPDFFGDCALLFFGPSTGTPASSEFAGCAP</sequence>
<dbReference type="EMBL" id="CP000667">
    <property type="protein sequence ID" value="ABP54263.1"/>
    <property type="molecule type" value="Genomic_DNA"/>
</dbReference>
<dbReference type="ESTHER" id="salto-a4x5w3">
    <property type="family name" value="CFTR-inhibitory-factor_Cif"/>
</dbReference>
<dbReference type="AlphaFoldDB" id="A4X5W3"/>
<dbReference type="GO" id="GO:0016787">
    <property type="term" value="F:hydrolase activity"/>
    <property type="evidence" value="ECO:0007669"/>
    <property type="project" value="UniProtKB-KW"/>
</dbReference>
<dbReference type="SUPFAM" id="SSF53474">
    <property type="entry name" value="alpha/beta-Hydrolases"/>
    <property type="match status" value="1"/>
</dbReference>
<dbReference type="eggNOG" id="COG0596">
    <property type="taxonomic scope" value="Bacteria"/>
</dbReference>
<evidence type="ECO:0000259" key="2">
    <source>
        <dbReference type="Pfam" id="PF00561"/>
    </source>
</evidence>
<dbReference type="KEGG" id="stp:Strop_1800"/>
<evidence type="ECO:0000313" key="4">
    <source>
        <dbReference type="Proteomes" id="UP000000235"/>
    </source>
</evidence>
<dbReference type="Gene3D" id="3.40.50.1820">
    <property type="entry name" value="alpha/beta hydrolase"/>
    <property type="match status" value="1"/>
</dbReference>
<dbReference type="PANTHER" id="PTHR43798:SF33">
    <property type="entry name" value="HYDROLASE, PUTATIVE (AFU_ORTHOLOGUE AFUA_2G14860)-RELATED"/>
    <property type="match status" value="1"/>
</dbReference>
<proteinExistence type="predicted"/>
<keyword evidence="3" id="KW-0378">Hydrolase</keyword>